<feature type="chain" id="PRO_5037688282" description="PKD domain-containing protein" evidence="1">
    <location>
        <begin position="27"/>
        <end position="291"/>
    </location>
</feature>
<evidence type="ECO:0000259" key="2">
    <source>
        <dbReference type="PROSITE" id="PS50093"/>
    </source>
</evidence>
<proteinExistence type="predicted"/>
<sequence>MLSRRLALVGAAFALAVPVTSAVAWAEDPVTCASYGPHGVCLIWSESPGGEGTGGGGGAGGGAGDGGLNIIVVDGRQCVPAGLTQPQPPMTFPIWGGHTDGAIYDCVAGTVAGRAGFVTTGVTLQYWSATAPVPPPDPAVLAREAVSEMALQAIRVGIAPSAEDGAVGLVGMPNWMWIDRPDQQTFGPITRTASTGGWSVTATARVASVSWDMGDGQIVTCRGAGTPYSPDAGRSSSPDCGHTYTAQGQYAVQATSHWVVTWAGIGRTGTIRLDLRESVPVTIGEVQVLRQ</sequence>
<evidence type="ECO:0000313" key="4">
    <source>
        <dbReference type="Proteomes" id="UP000632740"/>
    </source>
</evidence>
<gene>
    <name evidence="3" type="ORF">Cch01nite_18770</name>
</gene>
<reference evidence="3" key="1">
    <citation type="submission" date="2021-01" db="EMBL/GenBank/DDBJ databases">
        <title>Whole genome shotgun sequence of Cellulomonas chitinilytica NBRC 110799.</title>
        <authorList>
            <person name="Komaki H."/>
            <person name="Tamura T."/>
        </authorList>
    </citation>
    <scope>NUCLEOTIDE SEQUENCE</scope>
    <source>
        <strain evidence="3">NBRC 110799</strain>
    </source>
</reference>
<dbReference type="Proteomes" id="UP000632740">
    <property type="component" value="Unassembled WGS sequence"/>
</dbReference>
<dbReference type="InterPro" id="IPR000601">
    <property type="entry name" value="PKD_dom"/>
</dbReference>
<feature type="signal peptide" evidence="1">
    <location>
        <begin position="1"/>
        <end position="26"/>
    </location>
</feature>
<name>A0A919P0P3_9CELL</name>
<dbReference type="InterPro" id="IPR013783">
    <property type="entry name" value="Ig-like_fold"/>
</dbReference>
<dbReference type="EMBL" id="BONK01000005">
    <property type="protein sequence ID" value="GIG21153.1"/>
    <property type="molecule type" value="Genomic_DNA"/>
</dbReference>
<protein>
    <recommendedName>
        <fullName evidence="2">PKD domain-containing protein</fullName>
    </recommendedName>
</protein>
<evidence type="ECO:0000256" key="1">
    <source>
        <dbReference type="SAM" id="SignalP"/>
    </source>
</evidence>
<keyword evidence="4" id="KW-1185">Reference proteome</keyword>
<feature type="domain" description="PKD" evidence="2">
    <location>
        <begin position="207"/>
        <end position="255"/>
    </location>
</feature>
<dbReference type="Gene3D" id="2.60.40.10">
    <property type="entry name" value="Immunoglobulins"/>
    <property type="match status" value="1"/>
</dbReference>
<dbReference type="GO" id="GO:0005975">
    <property type="term" value="P:carbohydrate metabolic process"/>
    <property type="evidence" value="ECO:0007669"/>
    <property type="project" value="UniProtKB-ARBA"/>
</dbReference>
<organism evidence="3 4">
    <name type="scientific">Cellulomonas chitinilytica</name>
    <dbReference type="NCBI Taxonomy" id="398759"/>
    <lineage>
        <taxon>Bacteria</taxon>
        <taxon>Bacillati</taxon>
        <taxon>Actinomycetota</taxon>
        <taxon>Actinomycetes</taxon>
        <taxon>Micrococcales</taxon>
        <taxon>Cellulomonadaceae</taxon>
        <taxon>Cellulomonas</taxon>
    </lineage>
</organism>
<accession>A0A919P0P3</accession>
<dbReference type="AlphaFoldDB" id="A0A919P0P3"/>
<keyword evidence="1" id="KW-0732">Signal</keyword>
<evidence type="ECO:0000313" key="3">
    <source>
        <dbReference type="EMBL" id="GIG21153.1"/>
    </source>
</evidence>
<comment type="caution">
    <text evidence="3">The sequence shown here is derived from an EMBL/GenBank/DDBJ whole genome shotgun (WGS) entry which is preliminary data.</text>
</comment>
<dbReference type="PROSITE" id="PS50093">
    <property type="entry name" value="PKD"/>
    <property type="match status" value="1"/>
</dbReference>